<dbReference type="Proteomes" id="UP001189429">
    <property type="component" value="Unassembled WGS sequence"/>
</dbReference>
<comment type="caution">
    <text evidence="1">The sequence shown here is derived from an EMBL/GenBank/DDBJ whole genome shotgun (WGS) entry which is preliminary data.</text>
</comment>
<organism evidence="1 2">
    <name type="scientific">Prorocentrum cordatum</name>
    <dbReference type="NCBI Taxonomy" id="2364126"/>
    <lineage>
        <taxon>Eukaryota</taxon>
        <taxon>Sar</taxon>
        <taxon>Alveolata</taxon>
        <taxon>Dinophyceae</taxon>
        <taxon>Prorocentrales</taxon>
        <taxon>Prorocentraceae</taxon>
        <taxon>Prorocentrum</taxon>
    </lineage>
</organism>
<evidence type="ECO:0000313" key="1">
    <source>
        <dbReference type="EMBL" id="CAK0844540.1"/>
    </source>
</evidence>
<name>A0ABN9THC3_9DINO</name>
<gene>
    <name evidence="1" type="ORF">PCOR1329_LOCUS38616</name>
</gene>
<dbReference type="EMBL" id="CAUYUJ010014672">
    <property type="protein sequence ID" value="CAK0844540.1"/>
    <property type="molecule type" value="Genomic_DNA"/>
</dbReference>
<sequence length="280" mass="30631">MASFSEVVNTAVMLLEMVRDLPAVLKKLLGLCGEGHLLLPSKVIRRFRELRRRCRKLLWPKSRQPPLEANRTASKTRRLRSRPALHTGSNANVRRMSILRLLRRGCSCNFQLLSCTWGKQATADNENDMGPTTCTNMLKGTTSSSVTSRLSSQGGQLCQRRVQLGVSRRVQVRGVEVDCFVRANLVDVHGVYHGHGHHSAYLAVGLCGCNGTLLITTATLRLAGILCFTLSSIVVTSTAAAAFGIHVVGCSCVWESFTPPTGKEFDPARRVRDEGSDGQA</sequence>
<proteinExistence type="predicted"/>
<protein>
    <submittedName>
        <fullName evidence="1">Uncharacterized protein</fullName>
    </submittedName>
</protein>
<evidence type="ECO:0000313" key="2">
    <source>
        <dbReference type="Proteomes" id="UP001189429"/>
    </source>
</evidence>
<accession>A0ABN9THC3</accession>
<reference evidence="1" key="1">
    <citation type="submission" date="2023-10" db="EMBL/GenBank/DDBJ databases">
        <authorList>
            <person name="Chen Y."/>
            <person name="Shah S."/>
            <person name="Dougan E. K."/>
            <person name="Thang M."/>
            <person name="Chan C."/>
        </authorList>
    </citation>
    <scope>NUCLEOTIDE SEQUENCE [LARGE SCALE GENOMIC DNA]</scope>
</reference>
<keyword evidence="2" id="KW-1185">Reference proteome</keyword>